<evidence type="ECO:0000256" key="10">
    <source>
        <dbReference type="ARBA" id="ARBA00023242"/>
    </source>
</evidence>
<evidence type="ECO:0000256" key="4">
    <source>
        <dbReference type="ARBA" id="ARBA00022801"/>
    </source>
</evidence>
<dbReference type="GO" id="GO:0006310">
    <property type="term" value="P:DNA recombination"/>
    <property type="evidence" value="ECO:0007669"/>
    <property type="project" value="UniProtKB-KW"/>
</dbReference>
<dbReference type="Gene3D" id="1.25.40.240">
    <property type="entry name" value="Ku, C-terminal domain"/>
    <property type="match status" value="1"/>
</dbReference>
<dbReference type="Gene3D" id="1.10.1600.10">
    <property type="match status" value="1"/>
</dbReference>
<dbReference type="InterPro" id="IPR036494">
    <property type="entry name" value="Ku_C_sf"/>
</dbReference>
<dbReference type="OrthoDB" id="30826at2759"/>
<organism evidence="13 14">
    <name type="scientific">Galdieria partita</name>
    <dbReference type="NCBI Taxonomy" id="83374"/>
    <lineage>
        <taxon>Eukaryota</taxon>
        <taxon>Rhodophyta</taxon>
        <taxon>Bangiophyceae</taxon>
        <taxon>Galdieriales</taxon>
        <taxon>Galdieriaceae</taxon>
        <taxon>Galdieria</taxon>
    </lineage>
</organism>
<dbReference type="Proteomes" id="UP001061958">
    <property type="component" value="Unassembled WGS sequence"/>
</dbReference>
<dbReference type="GO" id="GO:0006303">
    <property type="term" value="P:double-strand break repair via nonhomologous end joining"/>
    <property type="evidence" value="ECO:0007669"/>
    <property type="project" value="InterPro"/>
</dbReference>
<feature type="domain" description="Ku" evidence="12">
    <location>
        <begin position="267"/>
        <end position="405"/>
    </location>
</feature>
<dbReference type="InterPro" id="IPR016194">
    <property type="entry name" value="SPOC-like_C_dom_sf"/>
</dbReference>
<dbReference type="EMBL" id="BQMJ01000003">
    <property type="protein sequence ID" value="GJQ08681.1"/>
    <property type="molecule type" value="Genomic_DNA"/>
</dbReference>
<accession>A0A9C7UMW4</accession>
<keyword evidence="7" id="KW-0238">DNA-binding</keyword>
<sequence>MSEAIVLVCDIGHTLDAQSLNQLKQLSVAFFLRCITYGSWRQLFGLVFMGATKPENHLHNILGGYTHIKTLVVPERPDMSLVKYLYHCQVEGGFSDYIDAICVSSDLLIRAVNKKKLKPRIVLITDGKTEQLFTEQLEDILPALKEHSIRLDVIGVESFLKDSVLHKVQISNAALLCRLADSLDGTALSFDDSMEQLSEPIVKSFSLRTNYSGMLQIASVQFPVRLYTYCREFKPPTGKRIFWSESMESGRQVVCVRETHYFSVQDDRELEPEEMIEGHFYGRTMIPVSPFDLPALSYGAPQCLKVLGFLPKKDFAQHVLMSGVDVMIADPNDEISVTYFVSLTEAMLEMDRVALCRYVQRDNTSPVLMLMWPHLKSDGILCLFLCRLPVLEDIRHYPFPSLHSLADSVDVEQVDAVRNWMASKQLKDTFRSTRVFHYYHQRLLQCLQDRAVYQTLHNDENGSLPPLSSYLERVLDPAYFLTGRDPEPFKQLWKHFPLKKIDKTKRRKKRKILTSPQEISIEPYLPSVWPDRNESLEEYQKEEPVEEIVFTEKTKVGEATPVADFENMLSNKRHDWLEEAMKQMQDVIEHLLSQEEDQQRDDKIIHCLTAFRKRCIVEGEELRYNRLLLDIVQKATQGEIFIRNIVERKSTLFRRISAPGKEQISSTNSKEEEELEKQLEKLTSGL</sequence>
<keyword evidence="2" id="KW-0547">Nucleotide-binding</keyword>
<reference evidence="13" key="2">
    <citation type="submission" date="2022-01" db="EMBL/GenBank/DDBJ databases">
        <authorList>
            <person name="Hirooka S."/>
            <person name="Miyagishima S.Y."/>
        </authorList>
    </citation>
    <scope>NUCLEOTIDE SEQUENCE</scope>
    <source>
        <strain evidence="13">NBRC 102759</strain>
    </source>
</reference>
<evidence type="ECO:0000313" key="13">
    <source>
        <dbReference type="EMBL" id="GJQ08681.1"/>
    </source>
</evidence>
<protein>
    <recommendedName>
        <fullName evidence="12">Ku domain-containing protein</fullName>
    </recommendedName>
</protein>
<evidence type="ECO:0000313" key="14">
    <source>
        <dbReference type="Proteomes" id="UP001061958"/>
    </source>
</evidence>
<dbReference type="GO" id="GO:0000723">
    <property type="term" value="P:telomere maintenance"/>
    <property type="evidence" value="ECO:0007669"/>
    <property type="project" value="TreeGrafter"/>
</dbReference>
<dbReference type="GO" id="GO:0005524">
    <property type="term" value="F:ATP binding"/>
    <property type="evidence" value="ECO:0007669"/>
    <property type="project" value="UniProtKB-KW"/>
</dbReference>
<dbReference type="PANTHER" id="PTHR12604">
    <property type="entry name" value="KU AUTOANTIGEN DNA HELICASE"/>
    <property type="match status" value="1"/>
</dbReference>
<dbReference type="InterPro" id="IPR006164">
    <property type="entry name" value="DNA_bd_Ku70/Ku80"/>
</dbReference>
<evidence type="ECO:0000259" key="12">
    <source>
        <dbReference type="SMART" id="SM00559"/>
    </source>
</evidence>
<gene>
    <name evidence="13" type="ORF">GpartN1_g472.t1</name>
</gene>
<dbReference type="GO" id="GO:0004386">
    <property type="term" value="F:helicase activity"/>
    <property type="evidence" value="ECO:0007669"/>
    <property type="project" value="UniProtKB-KW"/>
</dbReference>
<keyword evidence="9" id="KW-0234">DNA repair</keyword>
<keyword evidence="3" id="KW-0227">DNA damage</keyword>
<dbReference type="PANTHER" id="PTHR12604:SF4">
    <property type="entry name" value="X-RAY REPAIR CROSS-COMPLEMENTING PROTEIN 5"/>
    <property type="match status" value="1"/>
</dbReference>
<evidence type="ECO:0000256" key="1">
    <source>
        <dbReference type="ARBA" id="ARBA00004123"/>
    </source>
</evidence>
<evidence type="ECO:0000256" key="6">
    <source>
        <dbReference type="ARBA" id="ARBA00022840"/>
    </source>
</evidence>
<dbReference type="Gene3D" id="3.40.50.410">
    <property type="entry name" value="von Willebrand factor, type A domain"/>
    <property type="match status" value="1"/>
</dbReference>
<feature type="region of interest" description="Disordered" evidence="11">
    <location>
        <begin position="660"/>
        <end position="686"/>
    </location>
</feature>
<evidence type="ECO:0000256" key="7">
    <source>
        <dbReference type="ARBA" id="ARBA00023125"/>
    </source>
</evidence>
<dbReference type="AlphaFoldDB" id="A0A9C7UMW4"/>
<keyword evidence="10" id="KW-0539">Nucleus</keyword>
<evidence type="ECO:0000256" key="2">
    <source>
        <dbReference type="ARBA" id="ARBA00022741"/>
    </source>
</evidence>
<keyword evidence="5" id="KW-0347">Helicase</keyword>
<evidence type="ECO:0000256" key="11">
    <source>
        <dbReference type="SAM" id="MobiDB-lite"/>
    </source>
</evidence>
<dbReference type="SUPFAM" id="SSF101420">
    <property type="entry name" value="C-terminal domain of Ku80"/>
    <property type="match status" value="1"/>
</dbReference>
<keyword evidence="4" id="KW-0378">Hydrolase</keyword>
<comment type="caution">
    <text evidence="13">The sequence shown here is derived from an EMBL/GenBank/DDBJ whole genome shotgun (WGS) entry which is preliminary data.</text>
</comment>
<evidence type="ECO:0000256" key="5">
    <source>
        <dbReference type="ARBA" id="ARBA00022806"/>
    </source>
</evidence>
<dbReference type="GO" id="GO:0016787">
    <property type="term" value="F:hydrolase activity"/>
    <property type="evidence" value="ECO:0007669"/>
    <property type="project" value="UniProtKB-KW"/>
</dbReference>
<dbReference type="SUPFAM" id="SSF53300">
    <property type="entry name" value="vWA-like"/>
    <property type="match status" value="1"/>
</dbReference>
<name>A0A9C7UMW4_9RHOD</name>
<evidence type="ECO:0000256" key="3">
    <source>
        <dbReference type="ARBA" id="ARBA00022763"/>
    </source>
</evidence>
<dbReference type="SMART" id="SM00559">
    <property type="entry name" value="Ku78"/>
    <property type="match status" value="1"/>
</dbReference>
<keyword evidence="14" id="KW-1185">Reference proteome</keyword>
<dbReference type="Gene3D" id="2.40.290.10">
    <property type="match status" value="1"/>
</dbReference>
<dbReference type="GO" id="GO:0003690">
    <property type="term" value="F:double-stranded DNA binding"/>
    <property type="evidence" value="ECO:0007669"/>
    <property type="project" value="TreeGrafter"/>
</dbReference>
<keyword evidence="8" id="KW-0233">DNA recombination</keyword>
<reference evidence="13" key="1">
    <citation type="journal article" date="2022" name="Proc. Natl. Acad. Sci. U.S.A.">
        <title>Life cycle and functional genomics of the unicellular red alga Galdieria for elucidating algal and plant evolution and industrial use.</title>
        <authorList>
            <person name="Hirooka S."/>
            <person name="Itabashi T."/>
            <person name="Ichinose T.M."/>
            <person name="Onuma R."/>
            <person name="Fujiwara T."/>
            <person name="Yamashita S."/>
            <person name="Jong L.W."/>
            <person name="Tomita R."/>
            <person name="Iwane A.H."/>
            <person name="Miyagishima S.Y."/>
        </authorList>
    </citation>
    <scope>NUCLEOTIDE SEQUENCE</scope>
    <source>
        <strain evidence="13">NBRC 102759</strain>
    </source>
</reference>
<keyword evidence="6" id="KW-0067">ATP-binding</keyword>
<dbReference type="GO" id="GO:0042162">
    <property type="term" value="F:telomeric DNA binding"/>
    <property type="evidence" value="ECO:0007669"/>
    <property type="project" value="TreeGrafter"/>
</dbReference>
<dbReference type="InterPro" id="IPR036465">
    <property type="entry name" value="vWFA_dom_sf"/>
</dbReference>
<comment type="subcellular location">
    <subcellularLocation>
        <location evidence="1">Nucleus</location>
    </subcellularLocation>
</comment>
<evidence type="ECO:0000256" key="9">
    <source>
        <dbReference type="ARBA" id="ARBA00023204"/>
    </source>
</evidence>
<proteinExistence type="predicted"/>
<dbReference type="Pfam" id="PF08785">
    <property type="entry name" value="Ku_PK_bind"/>
    <property type="match status" value="1"/>
</dbReference>
<dbReference type="InterPro" id="IPR014893">
    <property type="entry name" value="Ku_PK_bind"/>
</dbReference>
<dbReference type="GO" id="GO:0043564">
    <property type="term" value="C:Ku70:Ku80 complex"/>
    <property type="evidence" value="ECO:0007669"/>
    <property type="project" value="TreeGrafter"/>
</dbReference>
<evidence type="ECO:0000256" key="8">
    <source>
        <dbReference type="ARBA" id="ARBA00023172"/>
    </source>
</evidence>
<dbReference type="SUPFAM" id="SSF100939">
    <property type="entry name" value="SPOC domain-like"/>
    <property type="match status" value="1"/>
</dbReference>
<dbReference type="Pfam" id="PF02735">
    <property type="entry name" value="Ku"/>
    <property type="match status" value="1"/>
</dbReference>